<evidence type="ECO:0000313" key="2">
    <source>
        <dbReference type="Proteomes" id="UP000469949"/>
    </source>
</evidence>
<reference evidence="1 2" key="1">
    <citation type="submission" date="2019-10" db="EMBL/GenBank/DDBJ databases">
        <title>Draft Genome Sequence of the Caffeine Degrading Methylotroph Methylorubrum populi PINKEL.</title>
        <authorList>
            <person name="Dawson S.C."/>
            <person name="Zhang X."/>
            <person name="Wright M.E."/>
            <person name="Sharma G."/>
            <person name="Langner J.T."/>
            <person name="Ditty J.L."/>
            <person name="Subuyuj G.A."/>
        </authorList>
    </citation>
    <scope>NUCLEOTIDE SEQUENCE [LARGE SCALE GENOMIC DNA]</scope>
    <source>
        <strain evidence="1 2">Pinkel</strain>
    </source>
</reference>
<evidence type="ECO:0000313" key="1">
    <source>
        <dbReference type="EMBL" id="KAB7784373.1"/>
    </source>
</evidence>
<dbReference type="EMBL" id="WEKV01000010">
    <property type="protein sequence ID" value="KAB7784373.1"/>
    <property type="molecule type" value="Genomic_DNA"/>
</dbReference>
<accession>A0A833J496</accession>
<comment type="caution">
    <text evidence="1">The sequence shown here is derived from an EMBL/GenBank/DDBJ whole genome shotgun (WGS) entry which is preliminary data.</text>
</comment>
<dbReference type="Proteomes" id="UP000469949">
    <property type="component" value="Unassembled WGS sequence"/>
</dbReference>
<name>A0A833J496_9HYPH</name>
<gene>
    <name evidence="1" type="ORF">F8B43_2406</name>
</gene>
<dbReference type="AlphaFoldDB" id="A0A833J496"/>
<organism evidence="1 2">
    <name type="scientific">Methylorubrum populi</name>
    <dbReference type="NCBI Taxonomy" id="223967"/>
    <lineage>
        <taxon>Bacteria</taxon>
        <taxon>Pseudomonadati</taxon>
        <taxon>Pseudomonadota</taxon>
        <taxon>Alphaproteobacteria</taxon>
        <taxon>Hyphomicrobiales</taxon>
        <taxon>Methylobacteriaceae</taxon>
        <taxon>Methylorubrum</taxon>
    </lineage>
</organism>
<protein>
    <submittedName>
        <fullName evidence="1">Uncharacterized protein</fullName>
    </submittedName>
</protein>
<sequence>MLFWSEKSAFWLNRFANSLLLSEDIVIISVGKAGLFHS</sequence>
<proteinExistence type="predicted"/>